<dbReference type="EC" id="2.4.1.-" evidence="10"/>
<keyword evidence="4 11" id="KW-0808">Transferase</keyword>
<evidence type="ECO:0000256" key="6">
    <source>
        <dbReference type="ARBA" id="ARBA00022968"/>
    </source>
</evidence>
<dbReference type="InterPro" id="IPR002659">
    <property type="entry name" value="Glyco_trans_31"/>
</dbReference>
<evidence type="ECO:0000256" key="7">
    <source>
        <dbReference type="ARBA" id="ARBA00022989"/>
    </source>
</evidence>
<evidence type="ECO:0000256" key="5">
    <source>
        <dbReference type="ARBA" id="ARBA00022692"/>
    </source>
</evidence>
<dbReference type="Gene3D" id="3.90.550.50">
    <property type="match status" value="1"/>
</dbReference>
<evidence type="ECO:0000313" key="11">
    <source>
        <dbReference type="EMBL" id="EDV33438.2"/>
    </source>
</evidence>
<keyword evidence="9" id="KW-0472">Membrane</keyword>
<dbReference type="EMBL" id="CH902624">
    <property type="protein sequence ID" value="EDV33438.2"/>
    <property type="molecule type" value="Genomic_DNA"/>
</dbReference>
<keyword evidence="8 10" id="KW-0333">Golgi apparatus</keyword>
<dbReference type="InParanoid" id="B3MUA9"/>
<reference evidence="11 12" key="1">
    <citation type="journal article" date="2007" name="Nature">
        <title>Evolution of genes and genomes on the Drosophila phylogeny.</title>
        <authorList>
            <consortium name="Drosophila 12 Genomes Consortium"/>
            <person name="Clark A.G."/>
            <person name="Eisen M.B."/>
            <person name="Smith D.R."/>
            <person name="Bergman C.M."/>
            <person name="Oliver B."/>
            <person name="Markow T.A."/>
            <person name="Kaufman T.C."/>
            <person name="Kellis M."/>
            <person name="Gelbart W."/>
            <person name="Iyer V.N."/>
            <person name="Pollard D.A."/>
            <person name="Sackton T.B."/>
            <person name="Larracuente A.M."/>
            <person name="Singh N.D."/>
            <person name="Abad J.P."/>
            <person name="Abt D.N."/>
            <person name="Adryan B."/>
            <person name="Aguade M."/>
            <person name="Akashi H."/>
            <person name="Anderson W.W."/>
            <person name="Aquadro C.F."/>
            <person name="Ardell D.H."/>
            <person name="Arguello R."/>
            <person name="Artieri C.G."/>
            <person name="Barbash D.A."/>
            <person name="Barker D."/>
            <person name="Barsanti P."/>
            <person name="Batterham P."/>
            <person name="Batzoglou S."/>
            <person name="Begun D."/>
            <person name="Bhutkar A."/>
            <person name="Blanco E."/>
            <person name="Bosak S.A."/>
            <person name="Bradley R.K."/>
            <person name="Brand A.D."/>
            <person name="Brent M.R."/>
            <person name="Brooks A.N."/>
            <person name="Brown R.H."/>
            <person name="Butlin R.K."/>
            <person name="Caggese C."/>
            <person name="Calvi B.R."/>
            <person name="Bernardo de Carvalho A."/>
            <person name="Caspi A."/>
            <person name="Castrezana S."/>
            <person name="Celniker S.E."/>
            <person name="Chang J.L."/>
            <person name="Chapple C."/>
            <person name="Chatterji S."/>
            <person name="Chinwalla A."/>
            <person name="Civetta A."/>
            <person name="Clifton S.W."/>
            <person name="Comeron J.M."/>
            <person name="Costello J.C."/>
            <person name="Coyne J.A."/>
            <person name="Daub J."/>
            <person name="David R.G."/>
            <person name="Delcher A.L."/>
            <person name="Delehaunty K."/>
            <person name="Do C.B."/>
            <person name="Ebling H."/>
            <person name="Edwards K."/>
            <person name="Eickbush T."/>
            <person name="Evans J.D."/>
            <person name="Filipski A."/>
            <person name="Findeiss S."/>
            <person name="Freyhult E."/>
            <person name="Fulton L."/>
            <person name="Fulton R."/>
            <person name="Garcia A.C."/>
            <person name="Gardiner A."/>
            <person name="Garfield D.A."/>
            <person name="Garvin B.E."/>
            <person name="Gibson G."/>
            <person name="Gilbert D."/>
            <person name="Gnerre S."/>
            <person name="Godfrey J."/>
            <person name="Good R."/>
            <person name="Gotea V."/>
            <person name="Gravely B."/>
            <person name="Greenberg A.J."/>
            <person name="Griffiths-Jones S."/>
            <person name="Gross S."/>
            <person name="Guigo R."/>
            <person name="Gustafson E.A."/>
            <person name="Haerty W."/>
            <person name="Hahn M.W."/>
            <person name="Halligan D.L."/>
            <person name="Halpern A.L."/>
            <person name="Halter G.M."/>
            <person name="Han M.V."/>
            <person name="Heger A."/>
            <person name="Hillier L."/>
            <person name="Hinrichs A.S."/>
            <person name="Holmes I."/>
            <person name="Hoskins R.A."/>
            <person name="Hubisz M.J."/>
            <person name="Hultmark D."/>
            <person name="Huntley M.A."/>
            <person name="Jaffe D.B."/>
            <person name="Jagadeeshan S."/>
            <person name="Jeck W.R."/>
            <person name="Johnson J."/>
            <person name="Jones C.D."/>
            <person name="Jordan W.C."/>
            <person name="Karpen G.H."/>
            <person name="Kataoka E."/>
            <person name="Keightley P.D."/>
            <person name="Kheradpour P."/>
            <person name="Kirkness E.F."/>
            <person name="Koerich L.B."/>
            <person name="Kristiansen K."/>
            <person name="Kudrna D."/>
            <person name="Kulathinal R.J."/>
            <person name="Kumar S."/>
            <person name="Kwok R."/>
            <person name="Lander E."/>
            <person name="Langley C.H."/>
            <person name="Lapoint R."/>
            <person name="Lazzaro B.P."/>
            <person name="Lee S.J."/>
            <person name="Levesque L."/>
            <person name="Li R."/>
            <person name="Lin C.F."/>
            <person name="Lin M.F."/>
            <person name="Lindblad-Toh K."/>
            <person name="Llopart A."/>
            <person name="Long M."/>
            <person name="Low L."/>
            <person name="Lozovsky E."/>
            <person name="Lu J."/>
            <person name="Luo M."/>
            <person name="Machado C.A."/>
            <person name="Makalowski W."/>
            <person name="Marzo M."/>
            <person name="Matsuda M."/>
            <person name="Matzkin L."/>
            <person name="McAllister B."/>
            <person name="McBride C.S."/>
            <person name="McKernan B."/>
            <person name="McKernan K."/>
            <person name="Mendez-Lago M."/>
            <person name="Minx P."/>
            <person name="Mollenhauer M.U."/>
            <person name="Montooth K."/>
            <person name="Mount S.M."/>
            <person name="Mu X."/>
            <person name="Myers E."/>
            <person name="Negre B."/>
            <person name="Newfeld S."/>
            <person name="Nielsen R."/>
            <person name="Noor M.A."/>
            <person name="O'Grady P."/>
            <person name="Pachter L."/>
            <person name="Papaceit M."/>
            <person name="Parisi M.J."/>
            <person name="Parisi M."/>
            <person name="Parts L."/>
            <person name="Pedersen J.S."/>
            <person name="Pesole G."/>
            <person name="Phillippy A.M."/>
            <person name="Ponting C.P."/>
            <person name="Pop M."/>
            <person name="Porcelli D."/>
            <person name="Powell J.R."/>
            <person name="Prohaska S."/>
            <person name="Pruitt K."/>
            <person name="Puig M."/>
            <person name="Quesneville H."/>
            <person name="Ram K.R."/>
            <person name="Rand D."/>
            <person name="Rasmussen M.D."/>
            <person name="Reed L.K."/>
            <person name="Reenan R."/>
            <person name="Reily A."/>
            <person name="Remington K.A."/>
            <person name="Rieger T.T."/>
            <person name="Ritchie M.G."/>
            <person name="Robin C."/>
            <person name="Rogers Y.H."/>
            <person name="Rohde C."/>
            <person name="Rozas J."/>
            <person name="Rubenfield M.J."/>
            <person name="Ruiz A."/>
            <person name="Russo S."/>
            <person name="Salzberg S.L."/>
            <person name="Sanchez-Gracia A."/>
            <person name="Saranga D.J."/>
            <person name="Sato H."/>
            <person name="Schaeffer S.W."/>
            <person name="Schatz M.C."/>
            <person name="Schlenke T."/>
            <person name="Schwartz R."/>
            <person name="Segarra C."/>
            <person name="Singh R.S."/>
            <person name="Sirot L."/>
            <person name="Sirota M."/>
            <person name="Sisneros N.B."/>
            <person name="Smith C.D."/>
            <person name="Smith T.F."/>
            <person name="Spieth J."/>
            <person name="Stage D.E."/>
            <person name="Stark A."/>
            <person name="Stephan W."/>
            <person name="Strausberg R.L."/>
            <person name="Strempel S."/>
            <person name="Sturgill D."/>
            <person name="Sutton G."/>
            <person name="Sutton G.G."/>
            <person name="Tao W."/>
            <person name="Teichmann S."/>
            <person name="Tobari Y.N."/>
            <person name="Tomimura Y."/>
            <person name="Tsolas J.M."/>
            <person name="Valente V.L."/>
            <person name="Venter E."/>
            <person name="Venter J.C."/>
            <person name="Vicario S."/>
            <person name="Vieira F.G."/>
            <person name="Vilella A.J."/>
            <person name="Villasante A."/>
            <person name="Walenz B."/>
            <person name="Wang J."/>
            <person name="Wasserman M."/>
            <person name="Watts T."/>
            <person name="Wilson D."/>
            <person name="Wilson R.K."/>
            <person name="Wing R.A."/>
            <person name="Wolfner M.F."/>
            <person name="Wong A."/>
            <person name="Wong G.K."/>
            <person name="Wu C.I."/>
            <person name="Wu G."/>
            <person name="Yamamoto D."/>
            <person name="Yang H.P."/>
            <person name="Yang S.P."/>
            <person name="Yorke J.A."/>
            <person name="Yoshida K."/>
            <person name="Zdobnov E."/>
            <person name="Zhang P."/>
            <person name="Zhang Y."/>
            <person name="Zimin A.V."/>
            <person name="Baldwin J."/>
            <person name="Abdouelleil A."/>
            <person name="Abdulkadir J."/>
            <person name="Abebe A."/>
            <person name="Abera B."/>
            <person name="Abreu J."/>
            <person name="Acer S.C."/>
            <person name="Aftuck L."/>
            <person name="Alexander A."/>
            <person name="An P."/>
            <person name="Anderson E."/>
            <person name="Anderson S."/>
            <person name="Arachi H."/>
            <person name="Azer M."/>
            <person name="Bachantsang P."/>
            <person name="Barry A."/>
            <person name="Bayul T."/>
            <person name="Berlin A."/>
            <person name="Bessette D."/>
            <person name="Bloom T."/>
            <person name="Blye J."/>
            <person name="Boguslavskiy L."/>
            <person name="Bonnet C."/>
            <person name="Boukhgalter B."/>
            <person name="Bourzgui I."/>
            <person name="Brown A."/>
            <person name="Cahill P."/>
            <person name="Channer S."/>
            <person name="Cheshatsang Y."/>
            <person name="Chuda L."/>
            <person name="Citroen M."/>
            <person name="Collymore A."/>
            <person name="Cooke P."/>
            <person name="Costello M."/>
            <person name="D'Aco K."/>
            <person name="Daza R."/>
            <person name="De Haan G."/>
            <person name="DeGray S."/>
            <person name="DeMaso C."/>
            <person name="Dhargay N."/>
            <person name="Dooley K."/>
            <person name="Dooley E."/>
            <person name="Doricent M."/>
            <person name="Dorje P."/>
            <person name="Dorjee K."/>
            <person name="Dupes A."/>
            <person name="Elong R."/>
            <person name="Falk J."/>
            <person name="Farina A."/>
            <person name="Faro S."/>
            <person name="Ferguson D."/>
            <person name="Fisher S."/>
            <person name="Foley C.D."/>
            <person name="Franke A."/>
            <person name="Friedrich D."/>
            <person name="Gadbois L."/>
            <person name="Gearin G."/>
            <person name="Gearin C.R."/>
            <person name="Giannoukos G."/>
            <person name="Goode T."/>
            <person name="Graham J."/>
            <person name="Grandbois E."/>
            <person name="Grewal S."/>
            <person name="Gyaltsen K."/>
            <person name="Hafez N."/>
            <person name="Hagos B."/>
            <person name="Hall J."/>
            <person name="Henson C."/>
            <person name="Hollinger A."/>
            <person name="Honan T."/>
            <person name="Huard M.D."/>
            <person name="Hughes L."/>
            <person name="Hurhula B."/>
            <person name="Husby M.E."/>
            <person name="Kamat A."/>
            <person name="Kanga B."/>
            <person name="Kashin S."/>
            <person name="Khazanovich D."/>
            <person name="Kisner P."/>
            <person name="Lance K."/>
            <person name="Lara M."/>
            <person name="Lee W."/>
            <person name="Lennon N."/>
            <person name="Letendre F."/>
            <person name="LeVine R."/>
            <person name="Lipovsky A."/>
            <person name="Liu X."/>
            <person name="Liu J."/>
            <person name="Liu S."/>
            <person name="Lokyitsang T."/>
            <person name="Lokyitsang Y."/>
            <person name="Lubonja R."/>
            <person name="Lui A."/>
            <person name="MacDonald P."/>
            <person name="Magnisalis V."/>
            <person name="Maru K."/>
            <person name="Matthews C."/>
            <person name="McCusker W."/>
            <person name="McDonough S."/>
            <person name="Mehta T."/>
            <person name="Meldrim J."/>
            <person name="Meneus L."/>
            <person name="Mihai O."/>
            <person name="Mihalev A."/>
            <person name="Mihova T."/>
            <person name="Mittelman R."/>
            <person name="Mlenga V."/>
            <person name="Montmayeur A."/>
            <person name="Mulrain L."/>
            <person name="Navidi A."/>
            <person name="Naylor J."/>
            <person name="Negash T."/>
            <person name="Nguyen T."/>
            <person name="Nguyen N."/>
            <person name="Nicol R."/>
            <person name="Norbu C."/>
            <person name="Norbu N."/>
            <person name="Novod N."/>
            <person name="O'Neill B."/>
            <person name="Osman S."/>
            <person name="Markiewicz E."/>
            <person name="Oyono O.L."/>
            <person name="Patti C."/>
            <person name="Phunkhang P."/>
            <person name="Pierre F."/>
            <person name="Priest M."/>
            <person name="Raghuraman S."/>
            <person name="Rege F."/>
            <person name="Reyes R."/>
            <person name="Rise C."/>
            <person name="Rogov P."/>
            <person name="Ross K."/>
            <person name="Ryan E."/>
            <person name="Settipalli S."/>
            <person name="Shea T."/>
            <person name="Sherpa N."/>
            <person name="Shi L."/>
            <person name="Shih D."/>
            <person name="Sparrow T."/>
            <person name="Spaulding J."/>
            <person name="Stalker J."/>
            <person name="Stange-Thomann N."/>
            <person name="Stavropoulos S."/>
            <person name="Stone C."/>
            <person name="Strader C."/>
            <person name="Tesfaye S."/>
            <person name="Thomson T."/>
            <person name="Thoulutsang Y."/>
            <person name="Thoulutsang D."/>
            <person name="Topham K."/>
            <person name="Topping I."/>
            <person name="Tsamla T."/>
            <person name="Vassiliev H."/>
            <person name="Vo A."/>
            <person name="Wangchuk T."/>
            <person name="Wangdi T."/>
            <person name="Weiand M."/>
            <person name="Wilkinson J."/>
            <person name="Wilson A."/>
            <person name="Yadav S."/>
            <person name="Young G."/>
            <person name="Yu Q."/>
            <person name="Zembek L."/>
            <person name="Zhong D."/>
            <person name="Zimmer A."/>
            <person name="Zwirko Z."/>
            <person name="Jaffe D.B."/>
            <person name="Alvarez P."/>
            <person name="Brockman W."/>
            <person name="Butler J."/>
            <person name="Chin C."/>
            <person name="Gnerre S."/>
            <person name="Grabherr M."/>
            <person name="Kleber M."/>
            <person name="Mauceli E."/>
            <person name="MacCallum I."/>
        </authorList>
    </citation>
    <scope>NUCLEOTIDE SEQUENCE [LARGE SCALE GENOMIC DNA]</scope>
    <source>
        <strain evidence="12">Tucson 14024-0371.13</strain>
    </source>
</reference>
<dbReference type="AlphaFoldDB" id="B3MUA9"/>
<evidence type="ECO:0000313" key="12">
    <source>
        <dbReference type="Proteomes" id="UP000007801"/>
    </source>
</evidence>
<dbReference type="GO" id="GO:0016758">
    <property type="term" value="F:hexosyltransferase activity"/>
    <property type="evidence" value="ECO:0007669"/>
    <property type="project" value="InterPro"/>
</dbReference>
<dbReference type="GO" id="GO:0000139">
    <property type="term" value="C:Golgi membrane"/>
    <property type="evidence" value="ECO:0007669"/>
    <property type="project" value="UniProtKB-SubCell"/>
</dbReference>
<keyword evidence="7" id="KW-1133">Transmembrane helix</keyword>
<dbReference type="OrthoDB" id="115198at2759"/>
<evidence type="ECO:0000256" key="8">
    <source>
        <dbReference type="ARBA" id="ARBA00023034"/>
    </source>
</evidence>
<evidence type="ECO:0000256" key="4">
    <source>
        <dbReference type="ARBA" id="ARBA00022679"/>
    </source>
</evidence>
<evidence type="ECO:0000256" key="10">
    <source>
        <dbReference type="RuleBase" id="RU363063"/>
    </source>
</evidence>
<dbReference type="Proteomes" id="UP000007801">
    <property type="component" value="Unassembled WGS sequence"/>
</dbReference>
<sequence length="228" mass="26342">MFAFGKSENIILQSSLILEQSLFGDLLQGNFIDSYDNVTYKHVMVLKWFNTYCDSAKLLIKVDDDVFINTGKLIENLVDPKPPTNELDTFLQKRESLLFCGLNRRNPVIRNPNSKWYVSIEEYPDDYYPECCAGFAIIYSPDTVKRLYEEAQKASYFRIDDVYITGTMSKRANITITNLSPFVITESQRNALVKGEISENSIDFLVSFHNIKINEMKSLWAVKRPEKD</sequence>
<gene>
    <name evidence="11" type="primary">Dana\GF20020</name>
    <name evidence="11" type="synonym">dana_GLEANR_22425</name>
    <name evidence="11" type="ORF">GF20020</name>
</gene>
<evidence type="ECO:0000256" key="9">
    <source>
        <dbReference type="ARBA" id="ARBA00023136"/>
    </source>
</evidence>
<keyword evidence="5" id="KW-0812">Transmembrane</keyword>
<name>B3MUA9_DROAN</name>
<evidence type="ECO:0000256" key="2">
    <source>
        <dbReference type="ARBA" id="ARBA00008661"/>
    </source>
</evidence>
<dbReference type="GO" id="GO:0006493">
    <property type="term" value="P:protein O-linked glycosylation"/>
    <property type="evidence" value="ECO:0007669"/>
    <property type="project" value="TreeGrafter"/>
</dbReference>
<keyword evidence="6" id="KW-0735">Signal-anchor</keyword>
<comment type="similarity">
    <text evidence="2 10">Belongs to the glycosyltransferase 31 family.</text>
</comment>
<evidence type="ECO:0000256" key="1">
    <source>
        <dbReference type="ARBA" id="ARBA00004323"/>
    </source>
</evidence>
<proteinExistence type="inferred from homology"/>
<comment type="subcellular location">
    <subcellularLocation>
        <location evidence="1 10">Golgi apparatus membrane</location>
        <topology evidence="1 10">Single-pass type II membrane protein</topology>
    </subcellularLocation>
</comment>
<keyword evidence="3 10" id="KW-0328">Glycosyltransferase</keyword>
<dbReference type="eggNOG" id="KOG2287">
    <property type="taxonomic scope" value="Eukaryota"/>
</dbReference>
<dbReference type="KEGG" id="dan:6502748"/>
<dbReference type="Pfam" id="PF01762">
    <property type="entry name" value="Galactosyl_T"/>
    <property type="match status" value="1"/>
</dbReference>
<organism evidence="11 12">
    <name type="scientific">Drosophila ananassae</name>
    <name type="common">Fruit fly</name>
    <dbReference type="NCBI Taxonomy" id="7217"/>
    <lineage>
        <taxon>Eukaryota</taxon>
        <taxon>Metazoa</taxon>
        <taxon>Ecdysozoa</taxon>
        <taxon>Arthropoda</taxon>
        <taxon>Hexapoda</taxon>
        <taxon>Insecta</taxon>
        <taxon>Pterygota</taxon>
        <taxon>Neoptera</taxon>
        <taxon>Endopterygota</taxon>
        <taxon>Diptera</taxon>
        <taxon>Brachycera</taxon>
        <taxon>Muscomorpha</taxon>
        <taxon>Ephydroidea</taxon>
        <taxon>Drosophilidae</taxon>
        <taxon>Drosophila</taxon>
        <taxon>Sophophora</taxon>
    </lineage>
</organism>
<evidence type="ECO:0000256" key="3">
    <source>
        <dbReference type="ARBA" id="ARBA00022676"/>
    </source>
</evidence>
<keyword evidence="12" id="KW-1185">Reference proteome</keyword>
<dbReference type="PANTHER" id="PTHR11214">
    <property type="entry name" value="BETA-1,3-N-ACETYLGLUCOSAMINYLTRANSFERASE"/>
    <property type="match status" value="1"/>
</dbReference>
<protein>
    <recommendedName>
        <fullName evidence="10">Hexosyltransferase</fullName>
        <ecNumber evidence="10">2.4.1.-</ecNumber>
    </recommendedName>
</protein>
<dbReference type="PANTHER" id="PTHR11214:SF376">
    <property type="entry name" value="HEXOSYLTRANSFERASE"/>
    <property type="match status" value="1"/>
</dbReference>
<accession>B3MUA9</accession>
<dbReference type="HOGENOM" id="CLU_036849_2_0_1"/>
<dbReference type="GeneID" id="6502748"/>